<keyword evidence="1 2" id="KW-0732">Signal</keyword>
<organism evidence="4 5">
    <name type="scientific">Rhizoctonia solani</name>
    <dbReference type="NCBI Taxonomy" id="456999"/>
    <lineage>
        <taxon>Eukaryota</taxon>
        <taxon>Fungi</taxon>
        <taxon>Dikarya</taxon>
        <taxon>Basidiomycota</taxon>
        <taxon>Agaricomycotina</taxon>
        <taxon>Agaricomycetes</taxon>
        <taxon>Cantharellales</taxon>
        <taxon>Ceratobasidiaceae</taxon>
        <taxon>Rhizoctonia</taxon>
    </lineage>
</organism>
<evidence type="ECO:0000256" key="1">
    <source>
        <dbReference type="ARBA" id="ARBA00022729"/>
    </source>
</evidence>
<comment type="caution">
    <text evidence="4">The sequence shown here is derived from an EMBL/GenBank/DDBJ whole genome shotgun (WGS) entry which is preliminary data.</text>
</comment>
<evidence type="ECO:0000313" key="5">
    <source>
        <dbReference type="Proteomes" id="UP000663850"/>
    </source>
</evidence>
<dbReference type="InterPro" id="IPR018466">
    <property type="entry name" value="Kre9/Knh1-like_N"/>
</dbReference>
<dbReference type="PANTHER" id="PTHR35185:SF1">
    <property type="entry name" value="UPF0619 GPI-ANCHORED MEMBRANE PROTEIN C1322.10"/>
    <property type="match status" value="1"/>
</dbReference>
<evidence type="ECO:0000259" key="3">
    <source>
        <dbReference type="Pfam" id="PF10342"/>
    </source>
</evidence>
<feature type="domain" description="Yeast cell wall synthesis Kre9/Knh1-like N-terminal" evidence="3">
    <location>
        <begin position="173"/>
        <end position="268"/>
    </location>
</feature>
<gene>
    <name evidence="4" type="ORF">RDB_LOCUS37737</name>
</gene>
<sequence length="341" mass="35243">MRSSFVALLSLIASAAAYQVTSPSASDKWYAGTVTNTFKWSRVNTDADSFCLVLVNDDRTLLPVNNQQLIATVPGSTGSVDVPAPSGGFPVGKGFRVNMVKSPTELTSILAQSPEFEIVSGTALFFSTTVVETCCSLPSLSLNPHVLYFAMRSSFVALLSLIASAAAYQVTYPGGGEKWYAGTVTNTFKWDRVSTDADSFTLVLTNEDRSLLPVNNQQLIATVPGSTGTIEVPAPSGGFPVGKGFRVNMVKSPTDVTTILAQSPEFEIVSGTGTSSGTLSATSSISRSIVVVTPTSAATTPTTAGDLNPTGSASTPNGAMSVIARASPVVIAGALAAAFMA</sequence>
<dbReference type="Pfam" id="PF10342">
    <property type="entry name" value="Kre9_KNH"/>
    <property type="match status" value="2"/>
</dbReference>
<protein>
    <recommendedName>
        <fullName evidence="3">Yeast cell wall synthesis Kre9/Knh1-like N-terminal domain-containing protein</fullName>
    </recommendedName>
</protein>
<dbReference type="AlphaFoldDB" id="A0A8H3GF93"/>
<evidence type="ECO:0000313" key="4">
    <source>
        <dbReference type="EMBL" id="CAE6447824.1"/>
    </source>
</evidence>
<accession>A0A8H3GF93</accession>
<evidence type="ECO:0000256" key="2">
    <source>
        <dbReference type="SAM" id="SignalP"/>
    </source>
</evidence>
<dbReference type="InterPro" id="IPR052479">
    <property type="entry name" value="GPI-anchor_Adhesion_Reg"/>
</dbReference>
<name>A0A8H3GF93_9AGAM</name>
<feature type="domain" description="Yeast cell wall synthesis Kre9/Knh1-like N-terminal" evidence="3">
    <location>
        <begin position="22"/>
        <end position="118"/>
    </location>
</feature>
<proteinExistence type="predicted"/>
<feature type="signal peptide" evidence="2">
    <location>
        <begin position="1"/>
        <end position="17"/>
    </location>
</feature>
<dbReference type="PANTHER" id="PTHR35185">
    <property type="entry name" value="SERINE/THREONINE-RICH PROTEIN ADG2-RELATED"/>
    <property type="match status" value="1"/>
</dbReference>
<feature type="chain" id="PRO_5034233543" description="Yeast cell wall synthesis Kre9/Knh1-like N-terminal domain-containing protein" evidence="2">
    <location>
        <begin position="18"/>
        <end position="341"/>
    </location>
</feature>
<reference evidence="4" key="1">
    <citation type="submission" date="2021-01" db="EMBL/GenBank/DDBJ databases">
        <authorList>
            <person name="Kaushik A."/>
        </authorList>
    </citation>
    <scope>NUCLEOTIDE SEQUENCE</scope>
    <source>
        <strain evidence="4">Type strain: AG8-Rh-89/</strain>
    </source>
</reference>
<dbReference type="EMBL" id="CAJMWZ010002047">
    <property type="protein sequence ID" value="CAE6447824.1"/>
    <property type="molecule type" value="Genomic_DNA"/>
</dbReference>
<dbReference type="Proteomes" id="UP000663850">
    <property type="component" value="Unassembled WGS sequence"/>
</dbReference>